<name>A0A1B2IV64_9LACO</name>
<gene>
    <name evidence="7" type="ORF">AYR63_01550</name>
</gene>
<dbReference type="PANTHER" id="PTHR47053:SF1">
    <property type="entry name" value="MUREIN DD-ENDOPEPTIDASE MEPH-RELATED"/>
    <property type="match status" value="1"/>
</dbReference>
<evidence type="ECO:0000256" key="4">
    <source>
        <dbReference type="ARBA" id="ARBA00022801"/>
    </source>
</evidence>
<proteinExistence type="inferred from homology"/>
<comment type="similarity">
    <text evidence="1">Belongs to the peptidase C40 family.</text>
</comment>
<evidence type="ECO:0000313" key="8">
    <source>
        <dbReference type="Proteomes" id="UP000093267"/>
    </source>
</evidence>
<dbReference type="PROSITE" id="PS51935">
    <property type="entry name" value="NLPC_P60"/>
    <property type="match status" value="1"/>
</dbReference>
<evidence type="ECO:0000256" key="5">
    <source>
        <dbReference type="ARBA" id="ARBA00022807"/>
    </source>
</evidence>
<organism evidence="7 8">
    <name type="scientific">Secundilactobacillus paracollinoides</name>
    <dbReference type="NCBI Taxonomy" id="240427"/>
    <lineage>
        <taxon>Bacteria</taxon>
        <taxon>Bacillati</taxon>
        <taxon>Bacillota</taxon>
        <taxon>Bacilli</taxon>
        <taxon>Lactobacillales</taxon>
        <taxon>Lactobacillaceae</taxon>
        <taxon>Secundilactobacillus</taxon>
    </lineage>
</organism>
<dbReference type="Gene3D" id="3.90.1720.10">
    <property type="entry name" value="endopeptidase domain like (from Nostoc punctiforme)"/>
    <property type="match status" value="1"/>
</dbReference>
<dbReference type="STRING" id="240427.AYR62_01400"/>
<feature type="domain" description="NlpC/P60" evidence="6">
    <location>
        <begin position="123"/>
        <end position="259"/>
    </location>
</feature>
<dbReference type="EMBL" id="CP014924">
    <property type="protein sequence ID" value="ANZ65954.1"/>
    <property type="molecule type" value="Genomic_DNA"/>
</dbReference>
<keyword evidence="3" id="KW-0732">Signal</keyword>
<keyword evidence="2" id="KW-0645">Protease</keyword>
<dbReference type="InterPro" id="IPR000064">
    <property type="entry name" value="NLP_P60_dom"/>
</dbReference>
<evidence type="ECO:0000313" key="7">
    <source>
        <dbReference type="EMBL" id="ANZ65954.1"/>
    </source>
</evidence>
<evidence type="ECO:0000256" key="3">
    <source>
        <dbReference type="ARBA" id="ARBA00022729"/>
    </source>
</evidence>
<dbReference type="OrthoDB" id="2032428at2"/>
<dbReference type="GO" id="GO:0006508">
    <property type="term" value="P:proteolysis"/>
    <property type="evidence" value="ECO:0007669"/>
    <property type="project" value="UniProtKB-KW"/>
</dbReference>
<dbReference type="SUPFAM" id="SSF82057">
    <property type="entry name" value="Prokaryotic SH3-related domain"/>
    <property type="match status" value="1"/>
</dbReference>
<dbReference type="PANTHER" id="PTHR47053">
    <property type="entry name" value="MUREIN DD-ENDOPEPTIDASE MEPH-RELATED"/>
    <property type="match status" value="1"/>
</dbReference>
<keyword evidence="4" id="KW-0378">Hydrolase</keyword>
<keyword evidence="5" id="KW-0788">Thiol protease</keyword>
<dbReference type="InterPro" id="IPR025987">
    <property type="entry name" value="GW_dom"/>
</dbReference>
<protein>
    <recommendedName>
        <fullName evidence="6">NlpC/P60 domain-containing protein</fullName>
    </recommendedName>
</protein>
<evidence type="ECO:0000256" key="2">
    <source>
        <dbReference type="ARBA" id="ARBA00022670"/>
    </source>
</evidence>
<dbReference type="KEGG" id="lpd:AYR62_01400"/>
<dbReference type="RefSeq" id="WP_065901232.1">
    <property type="nucleotide sequence ID" value="NZ_CP014912.1"/>
</dbReference>
<dbReference type="InterPro" id="IPR038765">
    <property type="entry name" value="Papain-like_cys_pep_sf"/>
</dbReference>
<dbReference type="InterPro" id="IPR051202">
    <property type="entry name" value="Peptidase_C40"/>
</dbReference>
<dbReference type="Gene3D" id="2.30.30.170">
    <property type="match status" value="1"/>
</dbReference>
<dbReference type="Pfam" id="PF13457">
    <property type="entry name" value="GW"/>
    <property type="match status" value="1"/>
</dbReference>
<dbReference type="Proteomes" id="UP000093267">
    <property type="component" value="Chromosome"/>
</dbReference>
<dbReference type="InterPro" id="IPR038200">
    <property type="entry name" value="GW_dom_sf"/>
</dbReference>
<evidence type="ECO:0000256" key="1">
    <source>
        <dbReference type="ARBA" id="ARBA00007074"/>
    </source>
</evidence>
<accession>A0A1B2IV64</accession>
<dbReference type="Pfam" id="PF00877">
    <property type="entry name" value="NLPC_P60"/>
    <property type="match status" value="1"/>
</dbReference>
<sequence>MSQDKLKLSRVAKTASDISYKTKFGWMRATAFNEWLVYHSRLNYDMKVQTAHEPVYSKPYGLNGYKKLGSTSTMNLVGHWYHVDQRAETNTKTGYYRIKVGTAYYWVRGKYMVFNTSKLKCNISKVEKAIAAGSKYVGKSKYLWGGGRSAYNIARKRFDCSSFIHYIYAKSGVKLGPTSSCTTYSLIHMGRKVKPSAMKRGDIFFFTAKDEGVNCHVAIYLGNKLFLHDSPNSDTRGVCISSLNDPRWKTRFNGNVRRIVG</sequence>
<reference evidence="7 8" key="1">
    <citation type="submission" date="2016-03" db="EMBL/GenBank/DDBJ databases">
        <title>Pediococcus and Lactobacillus from brewery environment - whole genome sequencing and assembly.</title>
        <authorList>
            <person name="Behr J."/>
            <person name="Geissler A.J."/>
            <person name="Vogel R.F."/>
        </authorList>
    </citation>
    <scope>NUCLEOTIDE SEQUENCE [LARGE SCALE GENOMIC DNA]</scope>
    <source>
        <strain evidence="7 8">TMW 1.1995</strain>
    </source>
</reference>
<dbReference type="GO" id="GO:0008234">
    <property type="term" value="F:cysteine-type peptidase activity"/>
    <property type="evidence" value="ECO:0007669"/>
    <property type="project" value="UniProtKB-KW"/>
</dbReference>
<dbReference type="SUPFAM" id="SSF54001">
    <property type="entry name" value="Cysteine proteinases"/>
    <property type="match status" value="1"/>
</dbReference>
<keyword evidence="8" id="KW-1185">Reference proteome</keyword>
<dbReference type="AlphaFoldDB" id="A0A1B2IV64"/>
<evidence type="ECO:0000259" key="6">
    <source>
        <dbReference type="PROSITE" id="PS51935"/>
    </source>
</evidence>